<proteinExistence type="predicted"/>
<keyword evidence="4" id="KW-1185">Reference proteome</keyword>
<evidence type="ECO:0000259" key="2">
    <source>
        <dbReference type="Pfam" id="PF12253"/>
    </source>
</evidence>
<dbReference type="EMBL" id="JBFOLJ010000013">
    <property type="protein sequence ID" value="KAL2483038.1"/>
    <property type="molecule type" value="Genomic_DNA"/>
</dbReference>
<reference evidence="4" key="1">
    <citation type="submission" date="2024-07" db="EMBL/GenBank/DDBJ databases">
        <title>Two chromosome-level genome assemblies of Korean endemic species Abeliophyllum distichum and Forsythia ovata (Oleaceae).</title>
        <authorList>
            <person name="Jang H."/>
        </authorList>
    </citation>
    <scope>NUCLEOTIDE SEQUENCE [LARGE SCALE GENOMIC DNA]</scope>
</reference>
<organism evidence="3 4">
    <name type="scientific">Forsythia ovata</name>
    <dbReference type="NCBI Taxonomy" id="205694"/>
    <lineage>
        <taxon>Eukaryota</taxon>
        <taxon>Viridiplantae</taxon>
        <taxon>Streptophyta</taxon>
        <taxon>Embryophyta</taxon>
        <taxon>Tracheophyta</taxon>
        <taxon>Spermatophyta</taxon>
        <taxon>Magnoliopsida</taxon>
        <taxon>eudicotyledons</taxon>
        <taxon>Gunneridae</taxon>
        <taxon>Pentapetalae</taxon>
        <taxon>asterids</taxon>
        <taxon>lamiids</taxon>
        <taxon>Lamiales</taxon>
        <taxon>Oleaceae</taxon>
        <taxon>Forsythieae</taxon>
        <taxon>Forsythia</taxon>
    </lineage>
</organism>
<dbReference type="Proteomes" id="UP001604277">
    <property type="component" value="Unassembled WGS sequence"/>
</dbReference>
<comment type="caution">
    <text evidence="3">The sequence shown here is derived from an EMBL/GenBank/DDBJ whole genome shotgun (WGS) entry which is preliminary data.</text>
</comment>
<feature type="domain" description="Chromatin assembly factor 1 subunit A dimerization" evidence="2">
    <location>
        <begin position="6"/>
        <end position="36"/>
    </location>
</feature>
<protein>
    <submittedName>
        <fullName evidence="3">Chromatin assembly factor 1 subunit A</fullName>
    </submittedName>
</protein>
<accession>A0ABD1R5J0</accession>
<sequence>MVGARISQVVGTRHPFAKDPDLDYEIDSDEEWEELETTIQNQAVLHYHRFNIFNIELTHHHPELHRHYYLLVIPDHCTSGKKISSFPVPKHRYSARGYLSKVVSTAKSLEASSSSTRQPVHHSNYANLQLCPPAHRVASPKTHAPPYSSSPK</sequence>
<feature type="region of interest" description="Disordered" evidence="1">
    <location>
        <begin position="131"/>
        <end position="152"/>
    </location>
</feature>
<dbReference type="Pfam" id="PF12253">
    <property type="entry name" value="CAF1A_dimeriz"/>
    <property type="match status" value="1"/>
</dbReference>
<gene>
    <name evidence="3" type="ORF">Fot_44482</name>
</gene>
<name>A0ABD1R5J0_9LAMI</name>
<evidence type="ECO:0000313" key="3">
    <source>
        <dbReference type="EMBL" id="KAL2483038.1"/>
    </source>
</evidence>
<evidence type="ECO:0000313" key="4">
    <source>
        <dbReference type="Proteomes" id="UP001604277"/>
    </source>
</evidence>
<evidence type="ECO:0000256" key="1">
    <source>
        <dbReference type="SAM" id="MobiDB-lite"/>
    </source>
</evidence>
<dbReference type="AlphaFoldDB" id="A0ABD1R5J0"/>
<dbReference type="InterPro" id="IPR022043">
    <property type="entry name" value="CAF1A_DD"/>
</dbReference>